<dbReference type="InterPro" id="IPR012808">
    <property type="entry name" value="CHP02453"/>
</dbReference>
<proteinExistence type="predicted"/>
<accession>A0AAF0DDQ0</accession>
<protein>
    <submittedName>
        <fullName evidence="1">Uncharacterized protein</fullName>
    </submittedName>
</protein>
<dbReference type="Pfam" id="PF09365">
    <property type="entry name" value="DUF2461"/>
    <property type="match status" value="1"/>
</dbReference>
<organism evidence="1 2">
    <name type="scientific">Emydomyces testavorans</name>
    <dbReference type="NCBI Taxonomy" id="2070801"/>
    <lineage>
        <taxon>Eukaryota</taxon>
        <taxon>Fungi</taxon>
        <taxon>Dikarya</taxon>
        <taxon>Ascomycota</taxon>
        <taxon>Pezizomycotina</taxon>
        <taxon>Eurotiomycetes</taxon>
        <taxon>Eurotiomycetidae</taxon>
        <taxon>Onygenales</taxon>
        <taxon>Nannizziopsiaceae</taxon>
        <taxon>Emydomyces</taxon>
    </lineage>
</organism>
<dbReference type="Proteomes" id="UP001219355">
    <property type="component" value="Chromosome 1"/>
</dbReference>
<evidence type="ECO:0000313" key="2">
    <source>
        <dbReference type="Proteomes" id="UP001219355"/>
    </source>
</evidence>
<dbReference type="EMBL" id="CP120627">
    <property type="protein sequence ID" value="WEW56731.1"/>
    <property type="molecule type" value="Genomic_DNA"/>
</dbReference>
<gene>
    <name evidence="1" type="ORF">PRK78_002180</name>
</gene>
<dbReference type="AlphaFoldDB" id="A0AAF0DDQ0"/>
<keyword evidence="2" id="KW-1185">Reference proteome</keyword>
<reference evidence="1" key="1">
    <citation type="submission" date="2023-03" db="EMBL/GenBank/DDBJ databases">
        <title>Emydomyces testavorans Genome Sequence.</title>
        <authorList>
            <person name="Hoyer L."/>
        </authorList>
    </citation>
    <scope>NUCLEOTIDE SEQUENCE</scope>
    <source>
        <strain evidence="1">16-2883</strain>
    </source>
</reference>
<sequence>MDDPALYQISRWAAIATQADSLPFPFTMLHKELSMLACSCGYNVDNKNLDLLRLRSFTINKKLRDQDLLGLEARDRIAHIIGIMVPFVSIPSLYPSGSFHNPPTSQRLDSAQTLQLRFTLAVPGLGARELVRLGTLAYKLAF</sequence>
<name>A0AAF0DDQ0_9EURO</name>
<evidence type="ECO:0000313" key="1">
    <source>
        <dbReference type="EMBL" id="WEW56731.1"/>
    </source>
</evidence>